<sequence>MTSRVLDQLSSHLSIIYSLQDLMEVTLDLDTKYHEREKEKNYVQERKTEASKSDYSCYQNSLSSNQKKKSFHFKKRDNLHSSFLNKDFKLMGSEKERIVKEVLAYDYPLEELQDEEEDPEEIETFRKVLPSSYHHYLDLFSKVKADKLPPNCACDDHIELDVSLPTIGVIYSLSNQESDKFRA</sequence>
<protein>
    <submittedName>
        <fullName evidence="1">Uncharacterized protein</fullName>
    </submittedName>
</protein>
<dbReference type="EMBL" id="AVOT02001996">
    <property type="protein sequence ID" value="MBW0468852.1"/>
    <property type="molecule type" value="Genomic_DNA"/>
</dbReference>
<dbReference type="AlphaFoldDB" id="A0A9Q3GJI0"/>
<evidence type="ECO:0000313" key="1">
    <source>
        <dbReference type="EMBL" id="MBW0468852.1"/>
    </source>
</evidence>
<keyword evidence="2" id="KW-1185">Reference proteome</keyword>
<accession>A0A9Q3GJI0</accession>
<reference evidence="1" key="1">
    <citation type="submission" date="2021-03" db="EMBL/GenBank/DDBJ databases">
        <title>Draft genome sequence of rust myrtle Austropuccinia psidii MF-1, a brazilian biotype.</title>
        <authorList>
            <person name="Quecine M.C."/>
            <person name="Pachon D.M.R."/>
            <person name="Bonatelli M.L."/>
            <person name="Correr F.H."/>
            <person name="Franceschini L.M."/>
            <person name="Leite T.F."/>
            <person name="Margarido G.R.A."/>
            <person name="Almeida C.A."/>
            <person name="Ferrarezi J.A."/>
            <person name="Labate C.A."/>
        </authorList>
    </citation>
    <scope>NUCLEOTIDE SEQUENCE</scope>
    <source>
        <strain evidence="1">MF-1</strain>
    </source>
</reference>
<gene>
    <name evidence="1" type="ORF">O181_008567</name>
</gene>
<dbReference type="Proteomes" id="UP000765509">
    <property type="component" value="Unassembled WGS sequence"/>
</dbReference>
<evidence type="ECO:0000313" key="2">
    <source>
        <dbReference type="Proteomes" id="UP000765509"/>
    </source>
</evidence>
<dbReference type="OrthoDB" id="5552562at2759"/>
<comment type="caution">
    <text evidence="1">The sequence shown here is derived from an EMBL/GenBank/DDBJ whole genome shotgun (WGS) entry which is preliminary data.</text>
</comment>
<organism evidence="1 2">
    <name type="scientific">Austropuccinia psidii MF-1</name>
    <dbReference type="NCBI Taxonomy" id="1389203"/>
    <lineage>
        <taxon>Eukaryota</taxon>
        <taxon>Fungi</taxon>
        <taxon>Dikarya</taxon>
        <taxon>Basidiomycota</taxon>
        <taxon>Pucciniomycotina</taxon>
        <taxon>Pucciniomycetes</taxon>
        <taxon>Pucciniales</taxon>
        <taxon>Sphaerophragmiaceae</taxon>
        <taxon>Austropuccinia</taxon>
    </lineage>
</organism>
<name>A0A9Q3GJI0_9BASI</name>
<proteinExistence type="predicted"/>